<comment type="similarity">
    <text evidence="2 8">Belongs to the 4-toluene sulfonate uptake permease (TSUP) (TC 2.A.102) family.</text>
</comment>
<evidence type="ECO:0000256" key="1">
    <source>
        <dbReference type="ARBA" id="ARBA00004651"/>
    </source>
</evidence>
<evidence type="ECO:0000256" key="8">
    <source>
        <dbReference type="RuleBase" id="RU363041"/>
    </source>
</evidence>
<evidence type="ECO:0000313" key="10">
    <source>
        <dbReference type="Proteomes" id="UP001495147"/>
    </source>
</evidence>
<feature type="transmembrane region" description="Helical" evidence="8">
    <location>
        <begin position="132"/>
        <end position="152"/>
    </location>
</feature>
<organism evidence="9 10">
    <name type="scientific">Roseateles paludis</name>
    <dbReference type="NCBI Taxonomy" id="3145238"/>
    <lineage>
        <taxon>Bacteria</taxon>
        <taxon>Pseudomonadati</taxon>
        <taxon>Pseudomonadota</taxon>
        <taxon>Betaproteobacteria</taxon>
        <taxon>Burkholderiales</taxon>
        <taxon>Sphaerotilaceae</taxon>
        <taxon>Roseateles</taxon>
    </lineage>
</organism>
<evidence type="ECO:0000256" key="6">
    <source>
        <dbReference type="ARBA" id="ARBA00022989"/>
    </source>
</evidence>
<keyword evidence="7 8" id="KW-0472">Membrane</keyword>
<keyword evidence="5 8" id="KW-0812">Transmembrane</keyword>
<protein>
    <recommendedName>
        <fullName evidence="8">Probable membrane transporter protein</fullName>
    </recommendedName>
</protein>
<evidence type="ECO:0000256" key="3">
    <source>
        <dbReference type="ARBA" id="ARBA00022448"/>
    </source>
</evidence>
<accession>A0ABV0G550</accession>
<evidence type="ECO:0000313" key="9">
    <source>
        <dbReference type="EMBL" id="MEO3692840.1"/>
    </source>
</evidence>
<reference evidence="9 10" key="1">
    <citation type="submission" date="2024-05" db="EMBL/GenBank/DDBJ databases">
        <title>Roseateles sp. DJS-2-20 16S ribosomal RNA gene Genome sequencing and assembly.</title>
        <authorList>
            <person name="Woo H."/>
        </authorList>
    </citation>
    <scope>NUCLEOTIDE SEQUENCE [LARGE SCALE GENOMIC DNA]</scope>
    <source>
        <strain evidence="9 10">DJS-2-20</strain>
    </source>
</reference>
<feature type="transmembrane region" description="Helical" evidence="8">
    <location>
        <begin position="45"/>
        <end position="64"/>
    </location>
</feature>
<dbReference type="PANTHER" id="PTHR30269:SF37">
    <property type="entry name" value="MEMBRANE TRANSPORTER PROTEIN"/>
    <property type="match status" value="1"/>
</dbReference>
<evidence type="ECO:0000256" key="5">
    <source>
        <dbReference type="ARBA" id="ARBA00022692"/>
    </source>
</evidence>
<proteinExistence type="inferred from homology"/>
<keyword evidence="4 8" id="KW-1003">Cell membrane</keyword>
<evidence type="ECO:0000256" key="2">
    <source>
        <dbReference type="ARBA" id="ARBA00009142"/>
    </source>
</evidence>
<comment type="caution">
    <text evidence="9">The sequence shown here is derived from an EMBL/GenBank/DDBJ whole genome shotgun (WGS) entry which is preliminary data.</text>
</comment>
<gene>
    <name evidence="9" type="ORF">ABDJ85_15280</name>
</gene>
<dbReference type="InterPro" id="IPR002781">
    <property type="entry name" value="TM_pro_TauE-like"/>
</dbReference>
<dbReference type="Proteomes" id="UP001495147">
    <property type="component" value="Unassembled WGS sequence"/>
</dbReference>
<comment type="subcellular location">
    <subcellularLocation>
        <location evidence="1 8">Cell membrane</location>
        <topology evidence="1 8">Multi-pass membrane protein</topology>
    </subcellularLocation>
</comment>
<keyword evidence="10" id="KW-1185">Reference proteome</keyword>
<feature type="transmembrane region" description="Helical" evidence="8">
    <location>
        <begin position="231"/>
        <end position="249"/>
    </location>
</feature>
<dbReference type="PANTHER" id="PTHR30269">
    <property type="entry name" value="TRANSMEMBRANE PROTEIN YFCA"/>
    <property type="match status" value="1"/>
</dbReference>
<evidence type="ECO:0000256" key="4">
    <source>
        <dbReference type="ARBA" id="ARBA00022475"/>
    </source>
</evidence>
<feature type="transmembrane region" description="Helical" evidence="8">
    <location>
        <begin position="101"/>
        <end position="120"/>
    </location>
</feature>
<keyword evidence="3" id="KW-0813">Transport</keyword>
<dbReference type="EMBL" id="JBDPZD010000004">
    <property type="protein sequence ID" value="MEO3692840.1"/>
    <property type="molecule type" value="Genomic_DNA"/>
</dbReference>
<keyword evidence="6 8" id="KW-1133">Transmembrane helix</keyword>
<feature type="transmembrane region" description="Helical" evidence="8">
    <location>
        <begin position="194"/>
        <end position="211"/>
    </location>
</feature>
<sequence length="250" mass="26264">MNLTETLALLACVALAGYVQNLTGFAFGLVLLGLAGVFHLGDLSQMTHVVSVLTLASALTRFARHRPQLDAALLKPLLGTSLLGVCLGALLLNWMSDQALSLLRLLLGLTIGLSALLLVLPAAQRATRSAGWTFGAVGLAGGVLGGLFSTAAPPMVFHLYRQPLSLAVVRDTLIIIFASNGALRLCVMGAEGRLSWPVLWFSLLAAPLVLAQTHWMTGRPSRWPQAAVRRVAAGLLMLVGLSLAGPALFS</sequence>
<name>A0ABV0G550_9BURK</name>
<dbReference type="RefSeq" id="WP_347705650.1">
    <property type="nucleotide sequence ID" value="NZ_JBDPZD010000004.1"/>
</dbReference>
<feature type="transmembrane region" description="Helical" evidence="8">
    <location>
        <begin position="164"/>
        <end position="187"/>
    </location>
</feature>
<feature type="transmembrane region" description="Helical" evidence="8">
    <location>
        <begin position="76"/>
        <end position="95"/>
    </location>
</feature>
<dbReference type="Pfam" id="PF01925">
    <property type="entry name" value="TauE"/>
    <property type="match status" value="1"/>
</dbReference>
<evidence type="ECO:0000256" key="7">
    <source>
        <dbReference type="ARBA" id="ARBA00023136"/>
    </source>
</evidence>
<dbReference type="InterPro" id="IPR052017">
    <property type="entry name" value="TSUP"/>
</dbReference>